<dbReference type="InterPro" id="IPR001870">
    <property type="entry name" value="B30.2/SPRY"/>
</dbReference>
<sequence>ENSLNFETEISSQCDNLIATIKTRKQQLLTFARKEKDYKLRILREQVMACTAKLQQTTGLIQFCIEALKDNDNMSYLQIGSSLINRVSNVEMTWHKDMNTSPWVSPEFDLTLDCQPVLMAIEQLNFSQMKLNGLILRSPLKEFFTPDLVLALRSPGPPILIPDECMSENNGITVGWQPHPSSFVEAFILELDDGNNGSFREVYCGKETVCTVDGLHFNSIYRLRVKAYNSSGEGVYSDVISLQTADVAWFALDPLSAHPDIIITNENQTFTCDSYEHRVVLANMAFSRGVHYWEINVDRYQNNADIALGIARADVSKDKMIGKDSLGWSMYIDNKRSWFLHADRHDRRCDGGIERSSVIGVLLNMERHEK</sequence>
<dbReference type="OrthoDB" id="295536at2759"/>
<reference evidence="5" key="1">
    <citation type="submission" date="2020-11" db="EMBL/GenBank/DDBJ databases">
        <authorList>
            <person name="Tran Van P."/>
        </authorList>
    </citation>
    <scope>NUCLEOTIDE SEQUENCE</scope>
</reference>
<dbReference type="Proteomes" id="UP000759131">
    <property type="component" value="Unassembled WGS sequence"/>
</dbReference>
<dbReference type="InterPro" id="IPR003877">
    <property type="entry name" value="SPRY_dom"/>
</dbReference>
<dbReference type="SMART" id="SM00060">
    <property type="entry name" value="FN3"/>
    <property type="match status" value="1"/>
</dbReference>
<feature type="domain" description="COS" evidence="4">
    <location>
        <begin position="68"/>
        <end position="127"/>
    </location>
</feature>
<dbReference type="InterPro" id="IPR043136">
    <property type="entry name" value="B30.2/SPRY_sf"/>
</dbReference>
<accession>A0A7R9KNW3</accession>
<dbReference type="PROSITE" id="PS50853">
    <property type="entry name" value="FN3"/>
    <property type="match status" value="1"/>
</dbReference>
<dbReference type="SUPFAM" id="SSF49899">
    <property type="entry name" value="Concanavalin A-like lectins/glucanases"/>
    <property type="match status" value="1"/>
</dbReference>
<dbReference type="InterPro" id="IPR036116">
    <property type="entry name" value="FN3_sf"/>
</dbReference>
<dbReference type="SUPFAM" id="SSF49265">
    <property type="entry name" value="Fibronectin type III"/>
    <property type="match status" value="1"/>
</dbReference>
<dbReference type="PANTHER" id="PTHR24099:SF15">
    <property type="entry name" value="E3 UBIQUITIN-PROTEIN LIGASE TRIM9"/>
    <property type="match status" value="1"/>
</dbReference>
<dbReference type="InterPro" id="IPR003961">
    <property type="entry name" value="FN3_dom"/>
</dbReference>
<dbReference type="CDD" id="cd12889">
    <property type="entry name" value="SPRY_PRY_TRIM67_9"/>
    <property type="match status" value="1"/>
</dbReference>
<dbReference type="InterPro" id="IPR050617">
    <property type="entry name" value="E3_ligase_FN3/SPRY"/>
</dbReference>
<dbReference type="EMBL" id="OC858307">
    <property type="protein sequence ID" value="CAD7626299.1"/>
    <property type="molecule type" value="Genomic_DNA"/>
</dbReference>
<dbReference type="InterPro" id="IPR017903">
    <property type="entry name" value="COS_domain"/>
</dbReference>
<dbReference type="GO" id="GO:0007411">
    <property type="term" value="P:axon guidance"/>
    <property type="evidence" value="ECO:0007669"/>
    <property type="project" value="TreeGrafter"/>
</dbReference>
<dbReference type="FunFam" id="2.60.40.10:FF:000178">
    <property type="entry name" value="E3 ubiquitin-protein ligase TRIM9 isoform X1"/>
    <property type="match status" value="1"/>
</dbReference>
<evidence type="ECO:0008006" key="7">
    <source>
        <dbReference type="Google" id="ProtNLM"/>
    </source>
</evidence>
<gene>
    <name evidence="5" type="ORF">OSB1V03_LOCUS6732</name>
</gene>
<evidence type="ECO:0000259" key="4">
    <source>
        <dbReference type="PROSITE" id="PS51262"/>
    </source>
</evidence>
<proteinExistence type="predicted"/>
<feature type="non-terminal residue" evidence="5">
    <location>
        <position position="1"/>
    </location>
</feature>
<dbReference type="InterPro" id="IPR013783">
    <property type="entry name" value="Ig-like_fold"/>
</dbReference>
<organism evidence="5">
    <name type="scientific">Medioppia subpectinata</name>
    <dbReference type="NCBI Taxonomy" id="1979941"/>
    <lineage>
        <taxon>Eukaryota</taxon>
        <taxon>Metazoa</taxon>
        <taxon>Ecdysozoa</taxon>
        <taxon>Arthropoda</taxon>
        <taxon>Chelicerata</taxon>
        <taxon>Arachnida</taxon>
        <taxon>Acari</taxon>
        <taxon>Acariformes</taxon>
        <taxon>Sarcoptiformes</taxon>
        <taxon>Oribatida</taxon>
        <taxon>Brachypylina</taxon>
        <taxon>Oppioidea</taxon>
        <taxon>Oppiidae</taxon>
        <taxon>Medioppia</taxon>
    </lineage>
</organism>
<dbReference type="PROSITE" id="PS50188">
    <property type="entry name" value="B302_SPRY"/>
    <property type="match status" value="1"/>
</dbReference>
<dbReference type="Gene3D" id="1.20.5.170">
    <property type="match status" value="1"/>
</dbReference>
<protein>
    <recommendedName>
        <fullName evidence="7">E3 ubiquitin-protein ligase TRIM9</fullName>
    </recommendedName>
</protein>
<dbReference type="PANTHER" id="PTHR24099">
    <property type="entry name" value="E3 UBIQUITIN-PROTEIN LIGASE TRIM36-RELATED"/>
    <property type="match status" value="1"/>
</dbReference>
<feature type="domain" description="B30.2/SPRY" evidence="2">
    <location>
        <begin position="229"/>
        <end position="370"/>
    </location>
</feature>
<dbReference type="InterPro" id="IPR013320">
    <property type="entry name" value="ConA-like_dom_sf"/>
</dbReference>
<evidence type="ECO:0000313" key="6">
    <source>
        <dbReference type="Proteomes" id="UP000759131"/>
    </source>
</evidence>
<keyword evidence="6" id="KW-1185">Reference proteome</keyword>
<dbReference type="Gene3D" id="2.60.120.920">
    <property type="match status" value="1"/>
</dbReference>
<dbReference type="Pfam" id="PF00041">
    <property type="entry name" value="fn3"/>
    <property type="match status" value="1"/>
</dbReference>
<dbReference type="AlphaFoldDB" id="A0A7R9KNW3"/>
<feature type="domain" description="Fibronectin type-III" evidence="3">
    <location>
        <begin position="154"/>
        <end position="247"/>
    </location>
</feature>
<dbReference type="Pfam" id="PF00622">
    <property type="entry name" value="SPRY"/>
    <property type="match status" value="1"/>
</dbReference>
<evidence type="ECO:0000313" key="5">
    <source>
        <dbReference type="EMBL" id="CAD7626299.1"/>
    </source>
</evidence>
<dbReference type="CDD" id="cd00063">
    <property type="entry name" value="FN3"/>
    <property type="match status" value="1"/>
</dbReference>
<evidence type="ECO:0000259" key="3">
    <source>
        <dbReference type="PROSITE" id="PS50853"/>
    </source>
</evidence>
<evidence type="ECO:0000259" key="2">
    <source>
        <dbReference type="PROSITE" id="PS50188"/>
    </source>
</evidence>
<keyword evidence="1" id="KW-0175">Coiled coil</keyword>
<dbReference type="EMBL" id="CAJPIZ010003732">
    <property type="protein sequence ID" value="CAG2106729.1"/>
    <property type="molecule type" value="Genomic_DNA"/>
</dbReference>
<dbReference type="Gene3D" id="2.60.40.10">
    <property type="entry name" value="Immunoglobulins"/>
    <property type="match status" value="1"/>
</dbReference>
<dbReference type="GO" id="GO:0043005">
    <property type="term" value="C:neuron projection"/>
    <property type="evidence" value="ECO:0007669"/>
    <property type="project" value="TreeGrafter"/>
</dbReference>
<name>A0A7R9KNW3_9ACAR</name>
<dbReference type="PROSITE" id="PS51262">
    <property type="entry name" value="COS"/>
    <property type="match status" value="1"/>
</dbReference>
<evidence type="ECO:0000256" key="1">
    <source>
        <dbReference type="ARBA" id="ARBA00023054"/>
    </source>
</evidence>